<dbReference type="InterPro" id="IPR003676">
    <property type="entry name" value="SAUR_fam"/>
</dbReference>
<accession>A0AAD4J9N2</accession>
<dbReference type="PANTHER" id="PTHR31374:SF118">
    <property type="entry name" value="OS01G0924966 PROTEIN"/>
    <property type="match status" value="1"/>
</dbReference>
<evidence type="ECO:0000313" key="3">
    <source>
        <dbReference type="EMBL" id="KAH6829724.1"/>
    </source>
</evidence>
<dbReference type="AlphaFoldDB" id="A0AAD4J9N2"/>
<evidence type="ECO:0000256" key="1">
    <source>
        <dbReference type="ARBA" id="ARBA00006974"/>
    </source>
</evidence>
<keyword evidence="4" id="KW-1185">Reference proteome</keyword>
<evidence type="ECO:0000313" key="4">
    <source>
        <dbReference type="Proteomes" id="UP001190926"/>
    </source>
</evidence>
<comment type="similarity">
    <text evidence="1">Belongs to the ARG7 family.</text>
</comment>
<dbReference type="EMBL" id="SDAM02000105">
    <property type="protein sequence ID" value="KAH6829724.1"/>
    <property type="molecule type" value="Genomic_DNA"/>
</dbReference>
<reference evidence="3 4" key="1">
    <citation type="journal article" date="2021" name="Nat. Commun.">
        <title>Incipient diploidization of the medicinal plant Perilla within 10,000 years.</title>
        <authorList>
            <person name="Zhang Y."/>
            <person name="Shen Q."/>
            <person name="Leng L."/>
            <person name="Zhang D."/>
            <person name="Chen S."/>
            <person name="Shi Y."/>
            <person name="Ning Z."/>
            <person name="Chen S."/>
        </authorList>
    </citation>
    <scope>NUCLEOTIDE SEQUENCE [LARGE SCALE GENOMIC DNA]</scope>
    <source>
        <strain evidence="4">cv. PC099</strain>
    </source>
</reference>
<dbReference type="PANTHER" id="PTHR31374">
    <property type="entry name" value="AUXIN-INDUCED PROTEIN-LIKE-RELATED"/>
    <property type="match status" value="1"/>
</dbReference>
<dbReference type="Pfam" id="PF02519">
    <property type="entry name" value="Auxin_inducible"/>
    <property type="match status" value="1"/>
</dbReference>
<dbReference type="Proteomes" id="UP001190926">
    <property type="component" value="Unassembled WGS sequence"/>
</dbReference>
<feature type="region of interest" description="Disordered" evidence="2">
    <location>
        <begin position="46"/>
        <end position="66"/>
    </location>
</feature>
<protein>
    <submittedName>
        <fullName evidence="3">SAUR-like auxin-responsive protein family</fullName>
    </submittedName>
</protein>
<evidence type="ECO:0000256" key="2">
    <source>
        <dbReference type="SAM" id="MobiDB-lite"/>
    </source>
</evidence>
<sequence>MSNTTKPRIQSMFDLAYDRVEGGKLKKSSSILKKLERYLSIKRRKKKSSVMSKSKSWSGGEGRRKAAPTGCFPVYVGPEKQRFVMKAEFANHPLFKMLLEDAELEYGFSSDGPLLLPCHVDLFCKVLAEMECDDDDDDGGGGGSAVIDYHFPCGLSPARRRFGRGSEMSKGPSYGLLTPLRSLKIG</sequence>
<proteinExistence type="inferred from homology"/>
<dbReference type="GO" id="GO:0009733">
    <property type="term" value="P:response to auxin"/>
    <property type="evidence" value="ECO:0007669"/>
    <property type="project" value="InterPro"/>
</dbReference>
<feature type="compositionally biased region" description="Low complexity" evidence="2">
    <location>
        <begin position="49"/>
        <end position="58"/>
    </location>
</feature>
<comment type="caution">
    <text evidence="3">The sequence shown here is derived from an EMBL/GenBank/DDBJ whole genome shotgun (WGS) entry which is preliminary data.</text>
</comment>
<organism evidence="3 4">
    <name type="scientific">Perilla frutescens var. hirtella</name>
    <name type="common">Perilla citriodora</name>
    <name type="synonym">Perilla setoyensis</name>
    <dbReference type="NCBI Taxonomy" id="608512"/>
    <lineage>
        <taxon>Eukaryota</taxon>
        <taxon>Viridiplantae</taxon>
        <taxon>Streptophyta</taxon>
        <taxon>Embryophyta</taxon>
        <taxon>Tracheophyta</taxon>
        <taxon>Spermatophyta</taxon>
        <taxon>Magnoliopsida</taxon>
        <taxon>eudicotyledons</taxon>
        <taxon>Gunneridae</taxon>
        <taxon>Pentapetalae</taxon>
        <taxon>asterids</taxon>
        <taxon>lamiids</taxon>
        <taxon>Lamiales</taxon>
        <taxon>Lamiaceae</taxon>
        <taxon>Nepetoideae</taxon>
        <taxon>Elsholtzieae</taxon>
        <taxon>Perilla</taxon>
    </lineage>
</organism>
<name>A0AAD4J9N2_PERFH</name>
<gene>
    <name evidence="3" type="ORF">C2S53_012850</name>
</gene>